<evidence type="ECO:0000313" key="2">
    <source>
        <dbReference type="Proteomes" id="UP001159427"/>
    </source>
</evidence>
<keyword evidence="2" id="KW-1185">Reference proteome</keyword>
<comment type="caution">
    <text evidence="1">The sequence shown here is derived from an EMBL/GenBank/DDBJ whole genome shotgun (WGS) entry which is preliminary data.</text>
</comment>
<feature type="non-terminal residue" evidence="1">
    <location>
        <position position="1"/>
    </location>
</feature>
<proteinExistence type="predicted"/>
<name>A0ABN8QK22_9CNID</name>
<organism evidence="1 2">
    <name type="scientific">Porites evermanni</name>
    <dbReference type="NCBI Taxonomy" id="104178"/>
    <lineage>
        <taxon>Eukaryota</taxon>
        <taxon>Metazoa</taxon>
        <taxon>Cnidaria</taxon>
        <taxon>Anthozoa</taxon>
        <taxon>Hexacorallia</taxon>
        <taxon>Scleractinia</taxon>
        <taxon>Fungiina</taxon>
        <taxon>Poritidae</taxon>
        <taxon>Porites</taxon>
    </lineage>
</organism>
<evidence type="ECO:0000313" key="1">
    <source>
        <dbReference type="EMBL" id="CAH3165887.1"/>
    </source>
</evidence>
<dbReference type="EMBL" id="CALNXI010001349">
    <property type="protein sequence ID" value="CAH3165887.1"/>
    <property type="molecule type" value="Genomic_DNA"/>
</dbReference>
<protein>
    <submittedName>
        <fullName evidence="1">Uncharacterized protein</fullName>
    </submittedName>
</protein>
<gene>
    <name evidence="1" type="ORF">PEVE_00005482</name>
</gene>
<sequence length="55" mass="6150">LIIDARAEARSTSSGDMQSYMTSVHRGDQIFPTNFHPAVPLDDVVWLVDSMEREG</sequence>
<dbReference type="Proteomes" id="UP001159427">
    <property type="component" value="Unassembled WGS sequence"/>
</dbReference>
<reference evidence="1 2" key="1">
    <citation type="submission" date="2022-05" db="EMBL/GenBank/DDBJ databases">
        <authorList>
            <consortium name="Genoscope - CEA"/>
            <person name="William W."/>
        </authorList>
    </citation>
    <scope>NUCLEOTIDE SEQUENCE [LARGE SCALE GENOMIC DNA]</scope>
</reference>
<accession>A0ABN8QK22</accession>